<evidence type="ECO:0000313" key="2">
    <source>
        <dbReference type="EMBL" id="KAJ8968897.1"/>
    </source>
</evidence>
<dbReference type="EMBL" id="JAPWTJ010001908">
    <property type="protein sequence ID" value="KAJ8968897.1"/>
    <property type="molecule type" value="Genomic_DNA"/>
</dbReference>
<organism evidence="2 3">
    <name type="scientific">Molorchus minor</name>
    <dbReference type="NCBI Taxonomy" id="1323400"/>
    <lineage>
        <taxon>Eukaryota</taxon>
        <taxon>Metazoa</taxon>
        <taxon>Ecdysozoa</taxon>
        <taxon>Arthropoda</taxon>
        <taxon>Hexapoda</taxon>
        <taxon>Insecta</taxon>
        <taxon>Pterygota</taxon>
        <taxon>Neoptera</taxon>
        <taxon>Endopterygota</taxon>
        <taxon>Coleoptera</taxon>
        <taxon>Polyphaga</taxon>
        <taxon>Cucujiformia</taxon>
        <taxon>Chrysomeloidea</taxon>
        <taxon>Cerambycidae</taxon>
        <taxon>Lamiinae</taxon>
        <taxon>Monochamini</taxon>
        <taxon>Molorchus</taxon>
    </lineage>
</organism>
<proteinExistence type="predicted"/>
<comment type="caution">
    <text evidence="2">The sequence shown here is derived from an EMBL/GenBank/DDBJ whole genome shotgun (WGS) entry which is preliminary data.</text>
</comment>
<accession>A0ABQ9IYJ4</accession>
<evidence type="ECO:0000313" key="3">
    <source>
        <dbReference type="Proteomes" id="UP001162164"/>
    </source>
</evidence>
<dbReference type="Proteomes" id="UP001162164">
    <property type="component" value="Unassembled WGS sequence"/>
</dbReference>
<evidence type="ECO:0000256" key="1">
    <source>
        <dbReference type="SAM" id="MobiDB-lite"/>
    </source>
</evidence>
<keyword evidence="3" id="KW-1185">Reference proteome</keyword>
<reference evidence="2" key="1">
    <citation type="journal article" date="2023" name="Insect Mol. Biol.">
        <title>Genome sequencing provides insights into the evolution of gene families encoding plant cell wall-degrading enzymes in longhorned beetles.</title>
        <authorList>
            <person name="Shin N.R."/>
            <person name="Okamura Y."/>
            <person name="Kirsch R."/>
            <person name="Pauchet Y."/>
        </authorList>
    </citation>
    <scope>NUCLEOTIDE SEQUENCE</scope>
    <source>
        <strain evidence="2">MMC_N1</strain>
    </source>
</reference>
<feature type="region of interest" description="Disordered" evidence="1">
    <location>
        <begin position="214"/>
        <end position="247"/>
    </location>
</feature>
<name>A0ABQ9IYJ4_9CUCU</name>
<feature type="region of interest" description="Disordered" evidence="1">
    <location>
        <begin position="158"/>
        <end position="198"/>
    </location>
</feature>
<gene>
    <name evidence="2" type="ORF">NQ317_008834</name>
</gene>
<protein>
    <submittedName>
        <fullName evidence="2">Uncharacterized protein</fullName>
    </submittedName>
</protein>
<feature type="compositionally biased region" description="Low complexity" evidence="1">
    <location>
        <begin position="176"/>
        <end position="187"/>
    </location>
</feature>
<sequence length="325" mass="35627">MELWKSMEKKMKRVITPREPLQLIHVVMLPDVLHSKASRMVMLSQKKLMGWKVILALDNDCIINVIQVILWLETRMQQCLDDGSWSPKLQPICELKEAPTTSAATGNGDFFSMTTSAADSTNMTNSMWASNGFGTVNNLAQPTTQAFNTANDLSGLFNTNEPSVFDPLSDQNKTAPVVPQPVTNQPQRPQPPSKILTGDLESSLTSLVENLTMDSASRSSQWNSPKNQPKTSTAGGWQPQPMTGTTAASYRPMAQPVMGQQPLMQPMMTGQPMMGQSMMQPMMGASMQYPMGAVQQPAMGSPKMGTIQPQQQVKQEVSFDPFGAL</sequence>